<protein>
    <submittedName>
        <fullName evidence="1">Uncharacterized protein</fullName>
    </submittedName>
</protein>
<evidence type="ECO:0000313" key="2">
    <source>
        <dbReference type="Proteomes" id="UP000429229"/>
    </source>
</evidence>
<keyword evidence="2" id="KW-1185">Reference proteome</keyword>
<dbReference type="AlphaFoldDB" id="A0A6I4U1C5"/>
<organism evidence="1 2">
    <name type="scientific">Alteriqipengyuania halimionae</name>
    <dbReference type="NCBI Taxonomy" id="1926630"/>
    <lineage>
        <taxon>Bacteria</taxon>
        <taxon>Pseudomonadati</taxon>
        <taxon>Pseudomonadota</taxon>
        <taxon>Alphaproteobacteria</taxon>
        <taxon>Sphingomonadales</taxon>
        <taxon>Erythrobacteraceae</taxon>
        <taxon>Alteriqipengyuania</taxon>
    </lineage>
</organism>
<evidence type="ECO:0000313" key="1">
    <source>
        <dbReference type="EMBL" id="MXP08745.1"/>
    </source>
</evidence>
<proteinExistence type="predicted"/>
<name>A0A6I4U1C5_9SPHN</name>
<comment type="caution">
    <text evidence="1">The sequence shown here is derived from an EMBL/GenBank/DDBJ whole genome shotgun (WGS) entry which is preliminary data.</text>
</comment>
<dbReference type="RefSeq" id="WP_160615275.1">
    <property type="nucleotide sequence ID" value="NZ_WTYR01000001.1"/>
</dbReference>
<accession>A0A6I4U1C5</accession>
<dbReference type="EMBL" id="WTYR01000001">
    <property type="protein sequence ID" value="MXP08745.1"/>
    <property type="molecule type" value="Genomic_DNA"/>
</dbReference>
<gene>
    <name evidence="1" type="ORF">GRI68_00935</name>
</gene>
<sequence>MKGHFKRVAQYIESNYERLGRQDRLALNEFLELSGGPEMISSGEKIALERISARSVGTSVLNWISEYLTEIKKLIGWILGLFNGGTPPNWWTKLEQLIDEIWRMLIKLLGAIFGFDTSQLAREMSQSEVNYLNEQAAVARLQAEYDRMSRSDDD</sequence>
<reference evidence="1 2" key="1">
    <citation type="submission" date="2019-12" db="EMBL/GenBank/DDBJ databases">
        <title>Genomic-based taxomic classification of the family Erythrobacteraceae.</title>
        <authorList>
            <person name="Xu L."/>
        </authorList>
    </citation>
    <scope>NUCLEOTIDE SEQUENCE [LARGE SCALE GENOMIC DNA]</scope>
    <source>
        <strain evidence="1 2">LMG 29519</strain>
    </source>
</reference>
<dbReference type="Proteomes" id="UP000429229">
    <property type="component" value="Unassembled WGS sequence"/>
</dbReference>